<feature type="compositionally biased region" description="Low complexity" evidence="1">
    <location>
        <begin position="407"/>
        <end position="423"/>
    </location>
</feature>
<dbReference type="Pfam" id="PF13579">
    <property type="entry name" value="Glyco_trans_4_4"/>
    <property type="match status" value="1"/>
</dbReference>
<dbReference type="Pfam" id="PF13692">
    <property type="entry name" value="Glyco_trans_1_4"/>
    <property type="match status" value="1"/>
</dbReference>
<dbReference type="SUPFAM" id="SSF53756">
    <property type="entry name" value="UDP-Glycosyltransferase/glycogen phosphorylase"/>
    <property type="match status" value="1"/>
</dbReference>
<evidence type="ECO:0000259" key="2">
    <source>
        <dbReference type="Pfam" id="PF13579"/>
    </source>
</evidence>
<evidence type="ECO:0000313" key="4">
    <source>
        <dbReference type="Proteomes" id="UP000484842"/>
    </source>
</evidence>
<dbReference type="PANTHER" id="PTHR45947:SF3">
    <property type="entry name" value="SULFOQUINOVOSYL TRANSFERASE SQD2"/>
    <property type="match status" value="1"/>
</dbReference>
<evidence type="ECO:0000256" key="1">
    <source>
        <dbReference type="SAM" id="MobiDB-lite"/>
    </source>
</evidence>
<organism evidence="3 4">
    <name type="scientific">Deinococcus terrestris</name>
    <dbReference type="NCBI Taxonomy" id="2651870"/>
    <lineage>
        <taxon>Bacteria</taxon>
        <taxon>Thermotogati</taxon>
        <taxon>Deinococcota</taxon>
        <taxon>Deinococci</taxon>
        <taxon>Deinococcales</taxon>
        <taxon>Deinococcaceae</taxon>
        <taxon>Deinococcus</taxon>
    </lineage>
</organism>
<accession>A0A7X1TSB2</accession>
<dbReference type="InterPro" id="IPR028098">
    <property type="entry name" value="Glyco_trans_4-like_N"/>
</dbReference>
<evidence type="ECO:0000313" key="3">
    <source>
        <dbReference type="EMBL" id="MPY67630.1"/>
    </source>
</evidence>
<protein>
    <submittedName>
        <fullName evidence="3">Glycosyltransferase family 4 protein</fullName>
    </submittedName>
</protein>
<dbReference type="InterPro" id="IPR050194">
    <property type="entry name" value="Glycosyltransferase_grp1"/>
</dbReference>
<dbReference type="RefSeq" id="WP_152871963.1">
    <property type="nucleotide sequence ID" value="NZ_WBSL01000007.1"/>
</dbReference>
<feature type="domain" description="Glycosyltransferase subfamily 4-like N-terminal" evidence="2">
    <location>
        <begin position="25"/>
        <end position="178"/>
    </location>
</feature>
<sequence>MPPLRFLYAFTVPATALVFYTSHLRDLQRRGHRVHLVSDPEPPGVVREVVRRSGVTFHAVPMRREIRLRADLASLAAMVRTVRRVRPDVLNFTTPKGALLAGLAGAVHRVPLRVYNMMGLRSETARRTPLAPLRPLLLAMEWLTCACAHEVICISPSNRDEAIALGLVRPGKIRVLGSGSAAGIPVERYARPDPAAVQALRGRLNLPEGTPVVGFVGRLVLQKGLTELLEAWPLVHACFPQARLLLVGELDPANPLPAAVRRALDTGRGIVRLDAEADMSRVYPLMSVFTLPSLHEGLGMVLLEASAAGVPTVVTDGAGVRDTNLPGITGLQVPAGDVPALALALQRLLADPAWARRLGQQGQAWVQATFNEQIMNDHWATFYEEAWARRQRARRARPGSPTPLTWGQHSPPGGQQGPPREVV</sequence>
<dbReference type="Proteomes" id="UP000484842">
    <property type="component" value="Unassembled WGS sequence"/>
</dbReference>
<dbReference type="GO" id="GO:0016758">
    <property type="term" value="F:hexosyltransferase activity"/>
    <property type="evidence" value="ECO:0007669"/>
    <property type="project" value="TreeGrafter"/>
</dbReference>
<proteinExistence type="predicted"/>
<keyword evidence="3" id="KW-0808">Transferase</keyword>
<dbReference type="EMBL" id="WBSL01000007">
    <property type="protein sequence ID" value="MPY67630.1"/>
    <property type="molecule type" value="Genomic_DNA"/>
</dbReference>
<reference evidence="3 4" key="1">
    <citation type="submission" date="2019-10" db="EMBL/GenBank/DDBJ databases">
        <title>Deinococcus sp. isolated from soil.</title>
        <authorList>
            <person name="Li Y."/>
            <person name="Wang J."/>
        </authorList>
    </citation>
    <scope>NUCLEOTIDE SEQUENCE [LARGE SCALE GENOMIC DNA]</scope>
    <source>
        <strain evidence="3 4">SDU3-2</strain>
    </source>
</reference>
<dbReference type="AlphaFoldDB" id="A0A7X1TSB2"/>
<feature type="region of interest" description="Disordered" evidence="1">
    <location>
        <begin position="393"/>
        <end position="423"/>
    </location>
</feature>
<keyword evidence="4" id="KW-1185">Reference proteome</keyword>
<dbReference type="Gene3D" id="3.40.50.2000">
    <property type="entry name" value="Glycogen Phosphorylase B"/>
    <property type="match status" value="2"/>
</dbReference>
<name>A0A7X1TSB2_9DEIO</name>
<comment type="caution">
    <text evidence="3">The sequence shown here is derived from an EMBL/GenBank/DDBJ whole genome shotgun (WGS) entry which is preliminary data.</text>
</comment>
<gene>
    <name evidence="3" type="ORF">F8S09_13205</name>
</gene>
<dbReference type="PANTHER" id="PTHR45947">
    <property type="entry name" value="SULFOQUINOVOSYL TRANSFERASE SQD2"/>
    <property type="match status" value="1"/>
</dbReference>